<evidence type="ECO:0000313" key="2">
    <source>
        <dbReference type="Proteomes" id="UP000829398"/>
    </source>
</evidence>
<dbReference type="EMBL" id="CM039173">
    <property type="protein sequence ID" value="KAH9769806.1"/>
    <property type="molecule type" value="Genomic_DNA"/>
</dbReference>
<gene>
    <name evidence="1" type="ORF">KPL71_012144</name>
</gene>
<dbReference type="Proteomes" id="UP000829398">
    <property type="component" value="Chromosome 4"/>
</dbReference>
<organism evidence="1 2">
    <name type="scientific">Citrus sinensis</name>
    <name type="common">Sweet orange</name>
    <name type="synonym">Citrus aurantium var. sinensis</name>
    <dbReference type="NCBI Taxonomy" id="2711"/>
    <lineage>
        <taxon>Eukaryota</taxon>
        <taxon>Viridiplantae</taxon>
        <taxon>Streptophyta</taxon>
        <taxon>Embryophyta</taxon>
        <taxon>Tracheophyta</taxon>
        <taxon>Spermatophyta</taxon>
        <taxon>Magnoliopsida</taxon>
        <taxon>eudicotyledons</taxon>
        <taxon>Gunneridae</taxon>
        <taxon>Pentapetalae</taxon>
        <taxon>rosids</taxon>
        <taxon>malvids</taxon>
        <taxon>Sapindales</taxon>
        <taxon>Rutaceae</taxon>
        <taxon>Aurantioideae</taxon>
        <taxon>Citrus</taxon>
    </lineage>
</organism>
<sequence length="294" mass="32717">MKGSLTTLCVGFLCGLVIYKIFKRIADDDVVSDAETSDHTVTVSVANRLEELYGGTAYVGLRIPDPETRSLQNIDIVLVKNGEAVVTSVKNFSGLVSINNDGSWVCMGEAVHPNPVMDEVKNQASILESYLEQRGIPAGERCLSCKVILPNPKLRPISLNLPEVITYDQLTQLKPDHPKLNFILQTAPMWDRLQLEGNKFVLGEFLEFKGDQEDTSVLSCIERSKVSCLFILMLTPSTLTILYSHRDFREQGASASEWKKLTVRSNIEILFRPENSTKIHKFKLSSIVSLALSA</sequence>
<evidence type="ECO:0000313" key="1">
    <source>
        <dbReference type="EMBL" id="KAH9769806.1"/>
    </source>
</evidence>
<keyword evidence="2" id="KW-1185">Reference proteome</keyword>
<reference evidence="2" key="1">
    <citation type="journal article" date="2023" name="Hortic. Res.">
        <title>A chromosome-level phased genome enabling allele-level studies in sweet orange: a case study on citrus Huanglongbing tolerance.</title>
        <authorList>
            <person name="Wu B."/>
            <person name="Yu Q."/>
            <person name="Deng Z."/>
            <person name="Duan Y."/>
            <person name="Luo F."/>
            <person name="Gmitter F. Jr."/>
        </authorList>
    </citation>
    <scope>NUCLEOTIDE SEQUENCE [LARGE SCALE GENOMIC DNA]</scope>
    <source>
        <strain evidence="2">cv. Valencia</strain>
    </source>
</reference>
<name>A0ACB8L8V4_CITSI</name>
<accession>A0ACB8L8V4</accession>
<comment type="caution">
    <text evidence="1">The sequence shown here is derived from an EMBL/GenBank/DDBJ whole genome shotgun (WGS) entry which is preliminary data.</text>
</comment>
<protein>
    <submittedName>
        <fullName evidence="1">NERD domain-containing protein</fullName>
    </submittedName>
</protein>
<proteinExistence type="predicted"/>